<dbReference type="KEGG" id="cmos:111437770"/>
<evidence type="ECO:0000313" key="3">
    <source>
        <dbReference type="RefSeq" id="XP_022931603.1"/>
    </source>
</evidence>
<protein>
    <submittedName>
        <fullName evidence="3">Uncharacterized protein LOC111437770</fullName>
    </submittedName>
</protein>
<reference evidence="3" key="1">
    <citation type="submission" date="2025-08" db="UniProtKB">
        <authorList>
            <consortium name="RefSeq"/>
        </authorList>
    </citation>
    <scope>IDENTIFICATION</scope>
    <source>
        <tissue evidence="3">Young leaves</tissue>
    </source>
</reference>
<evidence type="ECO:0000256" key="1">
    <source>
        <dbReference type="SAM" id="MobiDB-lite"/>
    </source>
</evidence>
<sequence>MGKCNPCSIPMEPRMKMSKHGNGEPAVDKTLYRSVIGSLRYLVNTRPDIAYSLGVMSRYMEAPTTSHLTAVKQILRYVKGTLSFSCVYKKLSNVELGGFSDSDMTRDIADRKSTTGVCTILE</sequence>
<dbReference type="AlphaFoldDB" id="A0A6J1EZ60"/>
<dbReference type="Proteomes" id="UP000504609">
    <property type="component" value="Unplaced"/>
</dbReference>
<keyword evidence="2" id="KW-1185">Reference proteome</keyword>
<gene>
    <name evidence="3" type="primary">LOC111437770</name>
</gene>
<evidence type="ECO:0000313" key="2">
    <source>
        <dbReference type="Proteomes" id="UP000504609"/>
    </source>
</evidence>
<name>A0A6J1EZ60_CUCMO</name>
<proteinExistence type="predicted"/>
<organism evidence="2 3">
    <name type="scientific">Cucurbita moschata</name>
    <name type="common">Winter crookneck squash</name>
    <name type="synonym">Cucurbita pepo var. moschata</name>
    <dbReference type="NCBI Taxonomy" id="3662"/>
    <lineage>
        <taxon>Eukaryota</taxon>
        <taxon>Viridiplantae</taxon>
        <taxon>Streptophyta</taxon>
        <taxon>Embryophyta</taxon>
        <taxon>Tracheophyta</taxon>
        <taxon>Spermatophyta</taxon>
        <taxon>Magnoliopsida</taxon>
        <taxon>eudicotyledons</taxon>
        <taxon>Gunneridae</taxon>
        <taxon>Pentapetalae</taxon>
        <taxon>rosids</taxon>
        <taxon>fabids</taxon>
        <taxon>Cucurbitales</taxon>
        <taxon>Cucurbitaceae</taxon>
        <taxon>Cucurbiteae</taxon>
        <taxon>Cucurbita</taxon>
    </lineage>
</organism>
<dbReference type="PANTHER" id="PTHR11439">
    <property type="entry name" value="GAG-POL-RELATED RETROTRANSPOSON"/>
    <property type="match status" value="1"/>
</dbReference>
<dbReference type="PANTHER" id="PTHR11439:SF515">
    <property type="entry name" value="GAG-POL POLYPROTEIN"/>
    <property type="match status" value="1"/>
</dbReference>
<dbReference type="RefSeq" id="XP_022931603.1">
    <property type="nucleotide sequence ID" value="XM_023075835.1"/>
</dbReference>
<accession>A0A6J1EZ60</accession>
<dbReference type="GeneID" id="111437770"/>
<feature type="region of interest" description="Disordered" evidence="1">
    <location>
        <begin position="1"/>
        <end position="23"/>
    </location>
</feature>